<dbReference type="InterPro" id="IPR051121">
    <property type="entry name" value="FAH"/>
</dbReference>
<evidence type="ECO:0000256" key="1">
    <source>
        <dbReference type="ARBA" id="ARBA00010211"/>
    </source>
</evidence>
<dbReference type="KEGG" id="hhb:Hhub_4032"/>
<protein>
    <submittedName>
        <fullName evidence="4">Homolog to 2-keto-3-deoxyxylonate dehydratase</fullName>
    </submittedName>
</protein>
<proteinExistence type="inferred from homology"/>
<dbReference type="OrthoDB" id="38993at2157"/>
<dbReference type="GO" id="GO:0003824">
    <property type="term" value="F:catalytic activity"/>
    <property type="evidence" value="ECO:0007669"/>
    <property type="project" value="InterPro"/>
</dbReference>
<dbReference type="PANTHER" id="PTHR42796">
    <property type="entry name" value="FUMARYLACETOACETATE HYDROLASE DOMAIN-CONTAINING PROTEIN 2A-RELATED"/>
    <property type="match status" value="1"/>
</dbReference>
<organism evidence="4 5">
    <name type="scientific">Halobacterium hubeiense</name>
    <dbReference type="NCBI Taxonomy" id="1407499"/>
    <lineage>
        <taxon>Archaea</taxon>
        <taxon>Methanobacteriati</taxon>
        <taxon>Methanobacteriota</taxon>
        <taxon>Stenosarchaea group</taxon>
        <taxon>Halobacteria</taxon>
        <taxon>Halobacteriales</taxon>
        <taxon>Halobacteriaceae</taxon>
        <taxon>Halobacterium</taxon>
    </lineage>
</organism>
<gene>
    <name evidence="4" type="ORF">HHUB_4032</name>
</gene>
<evidence type="ECO:0000256" key="2">
    <source>
        <dbReference type="ARBA" id="ARBA00022723"/>
    </source>
</evidence>
<keyword evidence="5" id="KW-1185">Reference proteome</keyword>
<dbReference type="SUPFAM" id="SSF56529">
    <property type="entry name" value="FAH"/>
    <property type="match status" value="1"/>
</dbReference>
<dbReference type="InterPro" id="IPR036663">
    <property type="entry name" value="Fumarylacetoacetase_C_sf"/>
</dbReference>
<reference evidence="5" key="1">
    <citation type="journal article" date="2016" name="Environ. Microbiol.">
        <title>The complete genome of a viable archaeum isolated from 123-million-year-old rock salt.</title>
        <authorList>
            <person name="Jaakkola S.T."/>
            <person name="Pfeiffer F."/>
            <person name="Ravantti J.J."/>
            <person name="Guo Q."/>
            <person name="Liu Y."/>
            <person name="Chen X."/>
            <person name="Ma H."/>
            <person name="Yang C."/>
            <person name="Oksanen H.M."/>
            <person name="Bamford D.H."/>
        </authorList>
    </citation>
    <scope>NUCLEOTIDE SEQUENCE</scope>
    <source>
        <strain evidence="5">JI20-1</strain>
        <plasmid evidence="5">Plasmid pSTJ001</plasmid>
    </source>
</reference>
<dbReference type="EMBL" id="LN831303">
    <property type="protein sequence ID" value="CQH63293.1"/>
    <property type="molecule type" value="Genomic_DNA"/>
</dbReference>
<dbReference type="GO" id="GO:0046872">
    <property type="term" value="F:metal ion binding"/>
    <property type="evidence" value="ECO:0007669"/>
    <property type="project" value="UniProtKB-KW"/>
</dbReference>
<dbReference type="RefSeq" id="WP_059058383.1">
    <property type="nucleotide sequence ID" value="NZ_CEML01000003.1"/>
</dbReference>
<geneLocation type="plasmid" evidence="5">
    <name>pSTJ001</name>
</geneLocation>
<evidence type="ECO:0000259" key="3">
    <source>
        <dbReference type="Pfam" id="PF01557"/>
    </source>
</evidence>
<dbReference type="AlphaFoldDB" id="A0A0U5H434"/>
<dbReference type="InterPro" id="IPR011234">
    <property type="entry name" value="Fumarylacetoacetase-like_C"/>
</dbReference>
<keyword evidence="2" id="KW-0479">Metal-binding</keyword>
<feature type="domain" description="Fumarylacetoacetase-like C-terminal" evidence="3">
    <location>
        <begin position="115"/>
        <end position="290"/>
    </location>
</feature>
<accession>A0A0U5H434</accession>
<comment type="similarity">
    <text evidence="1">Belongs to the FAH family.</text>
</comment>
<sequence>MRYYRLPSRERGTDSDALVVVDGEDDAYDLSTASDDLGSFTELARAANASDRSVDAIARDRIPDAESYDLDSADSDALLPVVPDEVWAAGVTYSISEEARKAESGKPEVYIDVYDSDRPELFLKATPSRTVGPNEAVGIREDSDWDVPEPELGVVLHREEVVGYTVGNDVSSRDIEGENPLYLPQAKVYDRCCSLGPCVATGGVVEDPHDLTMSLTIERDGDVVFEDETTTSQMATTCETLVKYLRRHNDLPETLVLLTGTALVPPETFTLHEGDEISIDIEDIGRLVNDTVVV</sequence>
<evidence type="ECO:0000313" key="5">
    <source>
        <dbReference type="Proteomes" id="UP000066737"/>
    </source>
</evidence>
<name>A0A0U5H434_9EURY</name>
<dbReference type="Pfam" id="PF01557">
    <property type="entry name" value="FAA_hydrolase"/>
    <property type="match status" value="1"/>
</dbReference>
<evidence type="ECO:0000313" key="4">
    <source>
        <dbReference type="EMBL" id="CQH63293.1"/>
    </source>
</evidence>
<dbReference type="GO" id="GO:0044281">
    <property type="term" value="P:small molecule metabolic process"/>
    <property type="evidence" value="ECO:0007669"/>
    <property type="project" value="UniProtKB-ARBA"/>
</dbReference>
<dbReference type="Proteomes" id="UP000066737">
    <property type="component" value="Plasmid pSTJ001"/>
</dbReference>
<dbReference type="Gene3D" id="3.90.850.10">
    <property type="entry name" value="Fumarylacetoacetase-like, C-terminal domain"/>
    <property type="match status" value="1"/>
</dbReference>
<dbReference type="PANTHER" id="PTHR42796:SF7">
    <property type="entry name" value="2-DEHYDRO-3-DEOXY-D-ARABINONATE DEHYDRATASE"/>
    <property type="match status" value="1"/>
</dbReference>
<dbReference type="GeneID" id="26660383"/>